<accession>A0ABV7YEL8</accession>
<dbReference type="PANTHER" id="PTHR31460:SF3">
    <property type="entry name" value="MESOCENTIN"/>
    <property type="match status" value="1"/>
</dbReference>
<dbReference type="InterPro" id="IPR053224">
    <property type="entry name" value="Sensory_adhesion_molecule"/>
</dbReference>
<sequence>MKRQRILRLFATLLLACALVSTFPAAGASATPAPRVIHASAPSLHPEGVAWDPTRHAFLVSSVRHGTVSIVGLDGKVRPFLAHPAMPSTFGLHVDVRRHRVLVTYGDIGLSARSTPDTIGHVSGLAVFDLHTGRLERLVDLATTPGRHAANDLTVDRAGNAFVSDVFAPELYKVTAAGHARVLVRDDRFASTGFGMNGIVWHPRGYLLSVRYDSGTLFRIDLRNARVSEVRLNEPLVGGDGMLLRTDGTLDVVTNTLGGSGIDAVRRVRAVPGWSAARVAATNPMPEPQTTMTDSPFGLFSLAGRLDVLQAGQTTDTFVLRQPWRRTGISR</sequence>
<dbReference type="Proteomes" id="UP001595699">
    <property type="component" value="Unassembled WGS sequence"/>
</dbReference>
<dbReference type="Gene3D" id="2.120.10.30">
    <property type="entry name" value="TolB, C-terminal domain"/>
    <property type="match status" value="1"/>
</dbReference>
<dbReference type="EMBL" id="JBHRZH010000019">
    <property type="protein sequence ID" value="MFC3763618.1"/>
    <property type="molecule type" value="Genomic_DNA"/>
</dbReference>
<evidence type="ECO:0000313" key="2">
    <source>
        <dbReference type="EMBL" id="MFC3763618.1"/>
    </source>
</evidence>
<dbReference type="InterPro" id="IPR011042">
    <property type="entry name" value="6-blade_b-propeller_TolB-like"/>
</dbReference>
<dbReference type="RefSeq" id="WP_205115748.1">
    <property type="nucleotide sequence ID" value="NZ_JAFBCM010000001.1"/>
</dbReference>
<gene>
    <name evidence="2" type="ORF">ACFOUW_22455</name>
</gene>
<comment type="caution">
    <text evidence="2">The sequence shown here is derived from an EMBL/GenBank/DDBJ whole genome shotgun (WGS) entry which is preliminary data.</text>
</comment>
<reference evidence="3" key="1">
    <citation type="journal article" date="2019" name="Int. J. Syst. Evol. Microbiol.">
        <title>The Global Catalogue of Microorganisms (GCM) 10K type strain sequencing project: providing services to taxonomists for standard genome sequencing and annotation.</title>
        <authorList>
            <consortium name="The Broad Institute Genomics Platform"/>
            <consortium name="The Broad Institute Genome Sequencing Center for Infectious Disease"/>
            <person name="Wu L."/>
            <person name="Ma J."/>
        </authorList>
    </citation>
    <scope>NUCLEOTIDE SEQUENCE [LARGE SCALE GENOMIC DNA]</scope>
    <source>
        <strain evidence="3">CGMCC 4.7241</strain>
    </source>
</reference>
<dbReference type="SUPFAM" id="SSF63829">
    <property type="entry name" value="Calcium-dependent phosphotriesterase"/>
    <property type="match status" value="1"/>
</dbReference>
<keyword evidence="3" id="KW-1185">Reference proteome</keyword>
<feature type="chain" id="PRO_5046438101" evidence="1">
    <location>
        <begin position="29"/>
        <end position="331"/>
    </location>
</feature>
<proteinExistence type="predicted"/>
<evidence type="ECO:0000256" key="1">
    <source>
        <dbReference type="SAM" id="SignalP"/>
    </source>
</evidence>
<name>A0ABV7YEL8_9ACTN</name>
<dbReference type="PANTHER" id="PTHR31460">
    <property type="match status" value="1"/>
</dbReference>
<organism evidence="2 3">
    <name type="scientific">Tenggerimyces flavus</name>
    <dbReference type="NCBI Taxonomy" id="1708749"/>
    <lineage>
        <taxon>Bacteria</taxon>
        <taxon>Bacillati</taxon>
        <taxon>Actinomycetota</taxon>
        <taxon>Actinomycetes</taxon>
        <taxon>Propionibacteriales</taxon>
        <taxon>Nocardioidaceae</taxon>
        <taxon>Tenggerimyces</taxon>
    </lineage>
</organism>
<protein>
    <submittedName>
        <fullName evidence="2">SMP-30/gluconolactonase/LRE family protein</fullName>
    </submittedName>
</protein>
<keyword evidence="1" id="KW-0732">Signal</keyword>
<feature type="signal peptide" evidence="1">
    <location>
        <begin position="1"/>
        <end position="28"/>
    </location>
</feature>
<evidence type="ECO:0000313" key="3">
    <source>
        <dbReference type="Proteomes" id="UP001595699"/>
    </source>
</evidence>